<dbReference type="Gene3D" id="3.40.1280.10">
    <property type="match status" value="1"/>
</dbReference>
<keyword evidence="6 10" id="KW-0808">Transferase</keyword>
<gene>
    <name evidence="13" type="ORF">CBG61_00890</name>
</gene>
<sequence length="235" mass="26924">MLSVVVTEVYDDFILVVDMADINHIKNVFRKVKGDKIRAVDGTNEYLCEIEKIEDKEIKLKIFEKTEDKFSLNIEVDAGISILKGDKMDLTIQKLTELGINKIIPISVKRCVVKLDKKKDRWEIISKEALKQCQGVAPTVIDEIKKIDKLNFKDYDLILVPYENEKEIFIKEIFRDLKIKPTKILYIIGAEGGFEKEEINYLKENGAKIISLGKRILRAETAAIVTGGVIINEFF</sequence>
<evidence type="ECO:0000256" key="3">
    <source>
        <dbReference type="ARBA" id="ARBA00022490"/>
    </source>
</evidence>
<accession>A0A241PYK4</accession>
<dbReference type="Proteomes" id="UP000197638">
    <property type="component" value="Chromosome"/>
</dbReference>
<dbReference type="EMBL" id="CP022123">
    <property type="protein sequence ID" value="ASG27634.1"/>
    <property type="molecule type" value="Genomic_DNA"/>
</dbReference>
<dbReference type="Pfam" id="PF20260">
    <property type="entry name" value="PUA_4"/>
    <property type="match status" value="1"/>
</dbReference>
<keyword evidence="5 10" id="KW-0489">Methyltransferase</keyword>
<evidence type="ECO:0000256" key="9">
    <source>
        <dbReference type="ARBA" id="ARBA00047944"/>
    </source>
</evidence>
<comment type="function">
    <text evidence="8 10">Specifically methylates the N3 position of the uracil ring of uridine 1498 (m3U1498) in 16S rRNA. Acts on the fully assembled 30S ribosomal subunit.</text>
</comment>
<evidence type="ECO:0000256" key="8">
    <source>
        <dbReference type="ARBA" id="ARBA00025699"/>
    </source>
</evidence>
<keyword evidence="7 10" id="KW-0949">S-adenosyl-L-methionine</keyword>
<protein>
    <recommendedName>
        <fullName evidence="10">Ribosomal RNA small subunit methyltransferase E</fullName>
        <ecNumber evidence="10">2.1.1.193</ecNumber>
    </recommendedName>
</protein>
<comment type="similarity">
    <text evidence="2 10">Belongs to the RNA methyltransferase RsmE family.</text>
</comment>
<dbReference type="InterPro" id="IPR046887">
    <property type="entry name" value="RsmE_PUA-like"/>
</dbReference>
<dbReference type="NCBIfam" id="TIGR00046">
    <property type="entry name" value="RsmE family RNA methyltransferase"/>
    <property type="match status" value="1"/>
</dbReference>
<reference evidence="13 14" key="1">
    <citation type="submission" date="2017-06" db="EMBL/GenBank/DDBJ databases">
        <title>Genome sequencing of Fusobacterium nucleatum subsp. polymorphum KCOM 1275 (=ChDC F310).</title>
        <authorList>
            <person name="Kook J.-K."/>
            <person name="Park S.-N."/>
            <person name="Lim Y.K."/>
            <person name="Roh H."/>
        </authorList>
    </citation>
    <scope>NUCLEOTIDE SEQUENCE [LARGE SCALE GENOMIC DNA]</scope>
    <source>
        <strain evidence="13 14">KCOM 1275</strain>
    </source>
</reference>
<dbReference type="EC" id="2.1.1.193" evidence="10"/>
<dbReference type="PANTHER" id="PTHR30027">
    <property type="entry name" value="RIBOSOMAL RNA SMALL SUBUNIT METHYLTRANSFERASE E"/>
    <property type="match status" value="1"/>
</dbReference>
<feature type="domain" description="Ribosomal RNA small subunit methyltransferase E PUA-like" evidence="12">
    <location>
        <begin position="20"/>
        <end position="62"/>
    </location>
</feature>
<evidence type="ECO:0000256" key="2">
    <source>
        <dbReference type="ARBA" id="ARBA00005528"/>
    </source>
</evidence>
<evidence type="ECO:0000313" key="13">
    <source>
        <dbReference type="EMBL" id="ASG27634.1"/>
    </source>
</evidence>
<evidence type="ECO:0000256" key="10">
    <source>
        <dbReference type="PIRNR" id="PIRNR015601"/>
    </source>
</evidence>
<dbReference type="GO" id="GO:0005737">
    <property type="term" value="C:cytoplasm"/>
    <property type="evidence" value="ECO:0007669"/>
    <property type="project" value="UniProtKB-SubCell"/>
</dbReference>
<dbReference type="PIRSF" id="PIRSF015601">
    <property type="entry name" value="MTase_slr0722"/>
    <property type="match status" value="1"/>
</dbReference>
<dbReference type="CDD" id="cd18084">
    <property type="entry name" value="RsmE-like"/>
    <property type="match status" value="1"/>
</dbReference>
<dbReference type="RefSeq" id="WP_088764676.1">
    <property type="nucleotide sequence ID" value="NZ_CP022123.1"/>
</dbReference>
<evidence type="ECO:0000259" key="12">
    <source>
        <dbReference type="Pfam" id="PF20260"/>
    </source>
</evidence>
<keyword evidence="3 10" id="KW-0963">Cytoplasm</keyword>
<evidence type="ECO:0000256" key="7">
    <source>
        <dbReference type="ARBA" id="ARBA00022691"/>
    </source>
</evidence>
<proteinExistence type="inferred from homology"/>
<keyword evidence="4 10" id="KW-0698">rRNA processing</keyword>
<comment type="catalytic activity">
    <reaction evidence="9 10">
        <text>uridine(1498) in 16S rRNA + S-adenosyl-L-methionine = N(3)-methyluridine(1498) in 16S rRNA + S-adenosyl-L-homocysteine + H(+)</text>
        <dbReference type="Rhea" id="RHEA:42920"/>
        <dbReference type="Rhea" id="RHEA-COMP:10283"/>
        <dbReference type="Rhea" id="RHEA-COMP:10284"/>
        <dbReference type="ChEBI" id="CHEBI:15378"/>
        <dbReference type="ChEBI" id="CHEBI:57856"/>
        <dbReference type="ChEBI" id="CHEBI:59789"/>
        <dbReference type="ChEBI" id="CHEBI:65315"/>
        <dbReference type="ChEBI" id="CHEBI:74502"/>
        <dbReference type="EC" id="2.1.1.193"/>
    </reaction>
</comment>
<evidence type="ECO:0000256" key="4">
    <source>
        <dbReference type="ARBA" id="ARBA00022552"/>
    </source>
</evidence>
<dbReference type="InterPro" id="IPR015947">
    <property type="entry name" value="PUA-like_sf"/>
</dbReference>
<dbReference type="PANTHER" id="PTHR30027:SF3">
    <property type="entry name" value="16S RRNA (URACIL(1498)-N(3))-METHYLTRANSFERASE"/>
    <property type="match status" value="1"/>
</dbReference>
<dbReference type="SUPFAM" id="SSF75217">
    <property type="entry name" value="alpha/beta knot"/>
    <property type="match status" value="1"/>
</dbReference>
<dbReference type="GO" id="GO:0070475">
    <property type="term" value="P:rRNA base methylation"/>
    <property type="evidence" value="ECO:0007669"/>
    <property type="project" value="TreeGrafter"/>
</dbReference>
<dbReference type="GO" id="GO:0070042">
    <property type="term" value="F:rRNA (uridine-N3-)-methyltransferase activity"/>
    <property type="evidence" value="ECO:0007669"/>
    <property type="project" value="TreeGrafter"/>
</dbReference>
<dbReference type="InterPro" id="IPR006700">
    <property type="entry name" value="RsmE"/>
</dbReference>
<dbReference type="AlphaFoldDB" id="A0A241PYK4"/>
<evidence type="ECO:0000259" key="11">
    <source>
        <dbReference type="Pfam" id="PF04452"/>
    </source>
</evidence>
<feature type="domain" description="Ribosomal RNA small subunit methyltransferase E methyltransferase" evidence="11">
    <location>
        <begin position="73"/>
        <end position="229"/>
    </location>
</feature>
<evidence type="ECO:0000256" key="5">
    <source>
        <dbReference type="ARBA" id="ARBA00022603"/>
    </source>
</evidence>
<dbReference type="InterPro" id="IPR029028">
    <property type="entry name" value="Alpha/beta_knot_MTases"/>
</dbReference>
<dbReference type="InterPro" id="IPR029026">
    <property type="entry name" value="tRNA_m1G_MTases_N"/>
</dbReference>
<dbReference type="InterPro" id="IPR046886">
    <property type="entry name" value="RsmE_MTase_dom"/>
</dbReference>
<evidence type="ECO:0000256" key="1">
    <source>
        <dbReference type="ARBA" id="ARBA00004496"/>
    </source>
</evidence>
<name>A0A241PYK4_FUSNP</name>
<dbReference type="Pfam" id="PF04452">
    <property type="entry name" value="Methyltrans_RNA"/>
    <property type="match status" value="1"/>
</dbReference>
<evidence type="ECO:0000256" key="6">
    <source>
        <dbReference type="ARBA" id="ARBA00022679"/>
    </source>
</evidence>
<comment type="subcellular location">
    <subcellularLocation>
        <location evidence="1 10">Cytoplasm</location>
    </subcellularLocation>
</comment>
<dbReference type="SUPFAM" id="SSF88697">
    <property type="entry name" value="PUA domain-like"/>
    <property type="match status" value="1"/>
</dbReference>
<organism evidence="13 14">
    <name type="scientific">Fusobacterium nucleatum subsp. polymorphum</name>
    <name type="common">Fusobacterium polymorphum</name>
    <dbReference type="NCBI Taxonomy" id="76857"/>
    <lineage>
        <taxon>Bacteria</taxon>
        <taxon>Fusobacteriati</taxon>
        <taxon>Fusobacteriota</taxon>
        <taxon>Fusobacteriia</taxon>
        <taxon>Fusobacteriales</taxon>
        <taxon>Fusobacteriaceae</taxon>
        <taxon>Fusobacterium</taxon>
    </lineage>
</organism>
<evidence type="ECO:0000313" key="14">
    <source>
        <dbReference type="Proteomes" id="UP000197638"/>
    </source>
</evidence>